<dbReference type="GO" id="GO:0008047">
    <property type="term" value="F:enzyme activator activity"/>
    <property type="evidence" value="ECO:0007669"/>
    <property type="project" value="InterPro"/>
</dbReference>
<proteinExistence type="predicted"/>
<dbReference type="Ensembl" id="ENSNGAT00000001450.1">
    <property type="protein sequence ID" value="ENSNGAP00000001427.1"/>
    <property type="gene ID" value="ENSNGAG00000001066.1"/>
</dbReference>
<dbReference type="PANTHER" id="PTHR10041:SF5">
    <property type="entry name" value="LEUCINE-RICH COLIPASE-LIKE PROTEIN 1"/>
    <property type="match status" value="1"/>
</dbReference>
<dbReference type="GO" id="GO:0007586">
    <property type="term" value="P:digestion"/>
    <property type="evidence" value="ECO:0007669"/>
    <property type="project" value="InterPro"/>
</dbReference>
<dbReference type="GeneTree" id="ENSGT00390000012041"/>
<evidence type="ECO:0000313" key="1">
    <source>
        <dbReference type="Ensembl" id="ENSNGAP00000001427.1"/>
    </source>
</evidence>
<dbReference type="PANTHER" id="PTHR10041">
    <property type="entry name" value="COLIPASE"/>
    <property type="match status" value="1"/>
</dbReference>
<dbReference type="AlphaFoldDB" id="A0A8C6QB73"/>
<organism evidence="1 2">
    <name type="scientific">Nannospalax galili</name>
    <name type="common">Northern Israeli blind subterranean mole rat</name>
    <name type="synonym">Spalax galili</name>
    <dbReference type="NCBI Taxonomy" id="1026970"/>
    <lineage>
        <taxon>Eukaryota</taxon>
        <taxon>Metazoa</taxon>
        <taxon>Chordata</taxon>
        <taxon>Craniata</taxon>
        <taxon>Vertebrata</taxon>
        <taxon>Euteleostomi</taxon>
        <taxon>Mammalia</taxon>
        <taxon>Eutheria</taxon>
        <taxon>Euarchontoglires</taxon>
        <taxon>Glires</taxon>
        <taxon>Rodentia</taxon>
        <taxon>Myomorpha</taxon>
        <taxon>Muroidea</taxon>
        <taxon>Spalacidae</taxon>
        <taxon>Spalacinae</taxon>
        <taxon>Nannospalax</taxon>
    </lineage>
</organism>
<dbReference type="GO" id="GO:0016042">
    <property type="term" value="P:lipid catabolic process"/>
    <property type="evidence" value="ECO:0007669"/>
    <property type="project" value="InterPro"/>
</dbReference>
<accession>A0A8C6QB73</accession>
<sequence length="172" mass="19213">MEKPFLGKVCRPSLEWVNRVWMFQGNGETCEHNPECQSDCCVTNSLNPQKFCTPQTMFLQCVPWKKPNGHLCEDHLECHSSCCIRTGYSPNRFCSAKTIFLQCPEGDKCQSHSECWSLCCLPVSETSPSHCTQRTGLLALCLPVVSPWQLGTDICGGREAACETKPYGQRSG</sequence>
<dbReference type="Pfam" id="PF15083">
    <property type="entry name" value="Colipase-like"/>
    <property type="match status" value="1"/>
</dbReference>
<dbReference type="Proteomes" id="UP000694381">
    <property type="component" value="Unassembled WGS sequence"/>
</dbReference>
<dbReference type="InterPro" id="IPR001981">
    <property type="entry name" value="Colipase"/>
</dbReference>
<evidence type="ECO:0000313" key="2">
    <source>
        <dbReference type="Proteomes" id="UP000694381"/>
    </source>
</evidence>
<name>A0A8C6QB73_NANGA</name>
<dbReference type="GO" id="GO:0005576">
    <property type="term" value="C:extracellular region"/>
    <property type="evidence" value="ECO:0007669"/>
    <property type="project" value="InterPro"/>
</dbReference>
<reference evidence="1" key="2">
    <citation type="submission" date="2025-09" db="UniProtKB">
        <authorList>
            <consortium name="Ensembl"/>
        </authorList>
    </citation>
    <scope>IDENTIFICATION</scope>
</reference>
<protein>
    <submittedName>
        <fullName evidence="1">Leucine rich colipase-like 1</fullName>
    </submittedName>
</protein>
<reference evidence="1" key="1">
    <citation type="submission" date="2025-08" db="UniProtKB">
        <authorList>
            <consortium name="Ensembl"/>
        </authorList>
    </citation>
    <scope>IDENTIFICATION</scope>
</reference>
<dbReference type="OMA" id="PQKFCTP"/>
<keyword evidence="2" id="KW-1185">Reference proteome</keyword>